<evidence type="ECO:0000313" key="2">
    <source>
        <dbReference type="Proteomes" id="UP000535838"/>
    </source>
</evidence>
<keyword evidence="2" id="KW-1185">Reference proteome</keyword>
<dbReference type="PANTHER" id="PTHR31891:SF1">
    <property type="entry name" value="FORMAMIDASE C869.04-RELATED"/>
    <property type="match status" value="1"/>
</dbReference>
<evidence type="ECO:0000313" key="1">
    <source>
        <dbReference type="EMBL" id="MBB6636288.1"/>
    </source>
</evidence>
<reference evidence="1 2" key="1">
    <citation type="submission" date="2020-08" db="EMBL/GenBank/DDBJ databases">
        <title>Cohnella phylogeny.</title>
        <authorList>
            <person name="Dunlap C."/>
        </authorList>
    </citation>
    <scope>NUCLEOTIDE SEQUENCE [LARGE SCALE GENOMIC DNA]</scope>
    <source>
        <strain evidence="1 2">DSM 25241</strain>
    </source>
</reference>
<dbReference type="InterPro" id="IPR004304">
    <property type="entry name" value="FmdA_AmdA"/>
</dbReference>
<protein>
    <submittedName>
        <fullName evidence="1">Acetamidase/formamidase family protein</fullName>
    </submittedName>
</protein>
<sequence length="312" mass="34053">MAKLHRLDASADTVVWGYIGGRQRPVLTIEPGDSVVLRSVSGTPDDEVPREWIPDALREIYGKVTDRGPGVHLLTGPIAVKGAMPGDTLAVEIGKIRVDADYGFNYMGPMSGLFYNEMDDAEIAIVPYDRERRYGSLGRASIPLRPFFGIMGVNPPEDWGRITSVTPGRYGGNMDNKELVEGTTLYLPVLREEALFYAGDGHGAQGDGEIDVTAIETSLEGRFKLDLLKGTGQEWPYARRGSTLISMGFDEDWAVALKASANQMIGLLGEQYGLSRREAYRLCSICADFRITQAVNGIKGVHGLFDTSVITS</sequence>
<comment type="caution">
    <text evidence="1">The sequence shown here is derived from an EMBL/GenBank/DDBJ whole genome shotgun (WGS) entry which is preliminary data.</text>
</comment>
<dbReference type="Proteomes" id="UP000535838">
    <property type="component" value="Unassembled WGS sequence"/>
</dbReference>
<name>A0A841T1M0_9BACL</name>
<dbReference type="Gene3D" id="3.10.28.20">
    <property type="entry name" value="Acetamidase/Formamidase-like domains"/>
    <property type="match status" value="1"/>
</dbReference>
<accession>A0A841T1M0</accession>
<dbReference type="RefSeq" id="WP_185121501.1">
    <property type="nucleotide sequence ID" value="NZ_JACJVQ010000017.1"/>
</dbReference>
<dbReference type="AlphaFoldDB" id="A0A841T1M0"/>
<proteinExistence type="predicted"/>
<organism evidence="1 2">
    <name type="scientific">Cohnella thailandensis</name>
    <dbReference type="NCBI Taxonomy" id="557557"/>
    <lineage>
        <taxon>Bacteria</taxon>
        <taxon>Bacillati</taxon>
        <taxon>Bacillota</taxon>
        <taxon>Bacilli</taxon>
        <taxon>Bacillales</taxon>
        <taxon>Paenibacillaceae</taxon>
        <taxon>Cohnella</taxon>
    </lineage>
</organism>
<dbReference type="Pfam" id="PF03069">
    <property type="entry name" value="FmdA_AmdA"/>
    <property type="match status" value="2"/>
</dbReference>
<dbReference type="PANTHER" id="PTHR31891">
    <property type="entry name" value="FORMAMIDASE C869.04-RELATED"/>
    <property type="match status" value="1"/>
</dbReference>
<dbReference type="Gene3D" id="2.60.120.580">
    <property type="entry name" value="Acetamidase/Formamidase-like domains"/>
    <property type="match status" value="2"/>
</dbReference>
<dbReference type="GO" id="GO:0016811">
    <property type="term" value="F:hydrolase activity, acting on carbon-nitrogen (but not peptide) bonds, in linear amides"/>
    <property type="evidence" value="ECO:0007669"/>
    <property type="project" value="InterPro"/>
</dbReference>
<dbReference type="EMBL" id="JACJVQ010000017">
    <property type="protein sequence ID" value="MBB6636288.1"/>
    <property type="molecule type" value="Genomic_DNA"/>
</dbReference>
<gene>
    <name evidence="1" type="ORF">H7B67_19365</name>
</gene>
<dbReference type="SUPFAM" id="SSF141130">
    <property type="entry name" value="Acetamidase/Formamidase-like"/>
    <property type="match status" value="1"/>
</dbReference>